<dbReference type="InterPro" id="IPR013840">
    <property type="entry name" value="DNAligase_N"/>
</dbReference>
<dbReference type="Pfam" id="PF03120">
    <property type="entry name" value="OB_DNA_ligase"/>
    <property type="match status" value="1"/>
</dbReference>
<dbReference type="PIRSF" id="PIRSF001604">
    <property type="entry name" value="LigA"/>
    <property type="match status" value="1"/>
</dbReference>
<evidence type="ECO:0000256" key="7">
    <source>
        <dbReference type="ARBA" id="ARBA00022833"/>
    </source>
</evidence>
<keyword evidence="8 13" id="KW-0460">Magnesium</keyword>
<dbReference type="EC" id="6.5.1.2" evidence="1 13"/>
<dbReference type="FunFam" id="2.40.50.140:FF:000012">
    <property type="entry name" value="DNA ligase"/>
    <property type="match status" value="1"/>
</dbReference>
<dbReference type="SUPFAM" id="SSF50249">
    <property type="entry name" value="Nucleic acid-binding proteins"/>
    <property type="match status" value="1"/>
</dbReference>
<feature type="binding site" evidence="13">
    <location>
        <position position="298"/>
    </location>
    <ligand>
        <name>NAD(+)</name>
        <dbReference type="ChEBI" id="CHEBI:57540"/>
    </ligand>
</feature>
<dbReference type="Gene3D" id="6.20.10.30">
    <property type="match status" value="1"/>
</dbReference>
<dbReference type="Gene3D" id="1.10.287.610">
    <property type="entry name" value="Helix hairpin bin"/>
    <property type="match status" value="1"/>
</dbReference>
<dbReference type="InterPro" id="IPR013839">
    <property type="entry name" value="DNAligase_adenylation"/>
</dbReference>
<accession>A0AAU2V2N8</accession>
<dbReference type="EMBL" id="CP108318">
    <property type="protein sequence ID" value="WTW61290.1"/>
    <property type="molecule type" value="Genomic_DNA"/>
</dbReference>
<proteinExistence type="inferred from homology"/>
<evidence type="ECO:0000256" key="3">
    <source>
        <dbReference type="ARBA" id="ARBA00022598"/>
    </source>
</evidence>
<sequence>MAGEQNAAVPAEAREKHALLAEQIEEHRFRYYVKDQPVISDGDFDKLLRSLEALEDEHPELRTPDSPTQKVAGAYETDFASVEHRERMLSLDNAFDDEELAAWAERIAKDVGTTEYHYLCELKVDGLAVNLTYEHGRLTRAATRGDGRTGEDITPNVRTIADIPDRLKGDRIPELVEIRGEVYFPMEAFEGLNARLVEAGDKPFANPRNAAAGSLRQKDPKVTATRPLHMVVHGIGARQGFDIDRLSQAYGLLREWGLPTAQRNRVVKSLEEVREFIAYMGENRHSVVEHEIDGVVVKLDEIPLQGRLGSTARAPRWAIAWKYAPEEVNTKLVNIRVGVGRTGRVTPYAQVEPVTVAGSEVEFATLHNQDVVKAKGVLIGDTVVLRKAGDVIPEILGPVADLRDGSEYPFEMPAECPECGTALRPMKEGDIDLRCPNAQSCPAQLRERLFYLGGRKSLDIENFGYVAAAALTKPLEPATPPLLDEGDLFDLTMDQLLPIKAYVLDQDSGLPKRDPKTGEEKTALVFANMNGEPRKNAVSMLENIAAAKERPLARILTGLSIRHVGPVAAEALAREFRSIDRIQQATEEELAAVEGVGGTIAASLKQWFAEEWHQEILRKWKAAGVRMEDESTGEDEGPRPLEGLTVVVTGTLERHTRDGAKEALQSRGAKVTGSVSKKTSFVVVGDSPGSKYDKAMQLKVPVLDEDGFAVLLEQGPDAAREAAMPNAPEGE</sequence>
<evidence type="ECO:0000256" key="5">
    <source>
        <dbReference type="ARBA" id="ARBA00022723"/>
    </source>
</evidence>
<dbReference type="InterPro" id="IPR033136">
    <property type="entry name" value="DNA_ligase_CS"/>
</dbReference>
<dbReference type="PROSITE" id="PS50172">
    <property type="entry name" value="BRCT"/>
    <property type="match status" value="1"/>
</dbReference>
<feature type="binding site" evidence="13">
    <location>
        <position position="181"/>
    </location>
    <ligand>
        <name>NAD(+)</name>
        <dbReference type="ChEBI" id="CHEBI:57540"/>
    </ligand>
</feature>
<dbReference type="CDD" id="cd00114">
    <property type="entry name" value="LIGANc"/>
    <property type="match status" value="1"/>
</dbReference>
<feature type="active site" description="N6-AMP-lysine intermediate" evidence="13">
    <location>
        <position position="123"/>
    </location>
</feature>
<dbReference type="InterPro" id="IPR004149">
    <property type="entry name" value="Znf_DNAligase_C4"/>
</dbReference>
<gene>
    <name evidence="13 16" type="primary">ligA</name>
    <name evidence="16" type="ORF">OG549_11865</name>
</gene>
<feature type="binding site" evidence="13">
    <location>
        <position position="322"/>
    </location>
    <ligand>
        <name>NAD(+)</name>
        <dbReference type="ChEBI" id="CHEBI:57540"/>
    </ligand>
</feature>
<dbReference type="PROSITE" id="PS01055">
    <property type="entry name" value="DNA_LIGASE_N1"/>
    <property type="match status" value="1"/>
</dbReference>
<dbReference type="AlphaFoldDB" id="A0AAU2V2N8"/>
<feature type="domain" description="BRCT" evidence="15">
    <location>
        <begin position="636"/>
        <end position="706"/>
    </location>
</feature>
<organism evidence="16">
    <name type="scientific">Streptomyces sp. NBC_00003</name>
    <dbReference type="NCBI Taxonomy" id="2903608"/>
    <lineage>
        <taxon>Bacteria</taxon>
        <taxon>Bacillati</taxon>
        <taxon>Actinomycetota</taxon>
        <taxon>Actinomycetes</taxon>
        <taxon>Kitasatosporales</taxon>
        <taxon>Streptomycetaceae</taxon>
        <taxon>Streptomyces</taxon>
    </lineage>
</organism>
<evidence type="ECO:0000256" key="10">
    <source>
        <dbReference type="ARBA" id="ARBA00023204"/>
    </source>
</evidence>
<dbReference type="Gene3D" id="2.40.50.140">
    <property type="entry name" value="Nucleic acid-binding proteins"/>
    <property type="match status" value="1"/>
</dbReference>
<name>A0AAU2V2N8_9ACTN</name>
<reference evidence="16" key="1">
    <citation type="submission" date="2022-10" db="EMBL/GenBank/DDBJ databases">
        <title>The complete genomes of actinobacterial strains from the NBC collection.</title>
        <authorList>
            <person name="Joergensen T.S."/>
            <person name="Alvarez Arevalo M."/>
            <person name="Sterndorff E.B."/>
            <person name="Faurdal D."/>
            <person name="Vuksanovic O."/>
            <person name="Mourched A.-S."/>
            <person name="Charusanti P."/>
            <person name="Shaw S."/>
            <person name="Blin K."/>
            <person name="Weber T."/>
        </authorList>
    </citation>
    <scope>NUCLEOTIDE SEQUENCE</scope>
    <source>
        <strain evidence="16">NBC_00003</strain>
    </source>
</reference>
<dbReference type="SUPFAM" id="SSF52113">
    <property type="entry name" value="BRCT domain"/>
    <property type="match status" value="1"/>
</dbReference>
<dbReference type="FunFam" id="1.10.150.20:FF:000006">
    <property type="entry name" value="DNA ligase"/>
    <property type="match status" value="1"/>
</dbReference>
<dbReference type="GO" id="GO:0046872">
    <property type="term" value="F:metal ion binding"/>
    <property type="evidence" value="ECO:0007669"/>
    <property type="project" value="UniProtKB-KW"/>
</dbReference>
<keyword evidence="9 13" id="KW-0520">NAD</keyword>
<feature type="binding site" evidence="13">
    <location>
        <begin position="90"/>
        <end position="91"/>
    </location>
    <ligand>
        <name>NAD(+)</name>
        <dbReference type="ChEBI" id="CHEBI:57540"/>
    </ligand>
</feature>
<dbReference type="PROSITE" id="PS01056">
    <property type="entry name" value="DNA_LIGASE_N2"/>
    <property type="match status" value="1"/>
</dbReference>
<keyword evidence="5 13" id="KW-0479">Metal-binding</keyword>
<evidence type="ECO:0000256" key="12">
    <source>
        <dbReference type="ARBA" id="ARBA00060881"/>
    </source>
</evidence>
<dbReference type="InterPro" id="IPR036420">
    <property type="entry name" value="BRCT_dom_sf"/>
</dbReference>
<dbReference type="InterPro" id="IPR041663">
    <property type="entry name" value="DisA/LigA_HHH"/>
</dbReference>
<dbReference type="GO" id="GO:0006260">
    <property type="term" value="P:DNA replication"/>
    <property type="evidence" value="ECO:0007669"/>
    <property type="project" value="UniProtKB-KW"/>
</dbReference>
<dbReference type="Gene3D" id="3.30.470.30">
    <property type="entry name" value="DNA ligase/mRNA capping enzyme"/>
    <property type="match status" value="1"/>
</dbReference>
<evidence type="ECO:0000256" key="6">
    <source>
        <dbReference type="ARBA" id="ARBA00022763"/>
    </source>
</evidence>
<dbReference type="SMART" id="SM00532">
    <property type="entry name" value="LIGANc"/>
    <property type="match status" value="1"/>
</dbReference>
<feature type="binding site" evidence="13">
    <location>
        <position position="419"/>
    </location>
    <ligand>
        <name>Zn(2+)</name>
        <dbReference type="ChEBI" id="CHEBI:29105"/>
    </ligand>
</feature>
<feature type="binding site" evidence="13">
    <location>
        <position position="441"/>
    </location>
    <ligand>
        <name>Zn(2+)</name>
        <dbReference type="ChEBI" id="CHEBI:29105"/>
    </ligand>
</feature>
<comment type="catalytic activity">
    <reaction evidence="11 13 14">
        <text>NAD(+) + (deoxyribonucleotide)n-3'-hydroxyl + 5'-phospho-(deoxyribonucleotide)m = (deoxyribonucleotide)n+m + AMP + beta-nicotinamide D-nucleotide.</text>
        <dbReference type="EC" id="6.5.1.2"/>
    </reaction>
</comment>
<dbReference type="InterPro" id="IPR012340">
    <property type="entry name" value="NA-bd_OB-fold"/>
</dbReference>
<dbReference type="InterPro" id="IPR010994">
    <property type="entry name" value="RuvA_2-like"/>
</dbReference>
<dbReference type="Pfam" id="PF12826">
    <property type="entry name" value="HHH_2"/>
    <property type="match status" value="1"/>
</dbReference>
<dbReference type="PANTHER" id="PTHR23389:SF9">
    <property type="entry name" value="DNA LIGASE"/>
    <property type="match status" value="1"/>
</dbReference>
<comment type="cofactor">
    <cofactor evidence="13">
        <name>Mg(2+)</name>
        <dbReference type="ChEBI" id="CHEBI:18420"/>
    </cofactor>
    <cofactor evidence="13">
        <name>Mn(2+)</name>
        <dbReference type="ChEBI" id="CHEBI:29035"/>
    </cofactor>
</comment>
<dbReference type="SMART" id="SM00292">
    <property type="entry name" value="BRCT"/>
    <property type="match status" value="1"/>
</dbReference>
<dbReference type="InterPro" id="IPR001679">
    <property type="entry name" value="DNA_ligase"/>
</dbReference>
<keyword evidence="4 13" id="KW-0235">DNA replication</keyword>
<dbReference type="GO" id="GO:0006281">
    <property type="term" value="P:DNA repair"/>
    <property type="evidence" value="ECO:0007669"/>
    <property type="project" value="UniProtKB-KW"/>
</dbReference>
<evidence type="ECO:0000256" key="14">
    <source>
        <dbReference type="RuleBase" id="RU000618"/>
    </source>
</evidence>
<dbReference type="SUPFAM" id="SSF47781">
    <property type="entry name" value="RuvA domain 2-like"/>
    <property type="match status" value="1"/>
</dbReference>
<evidence type="ECO:0000256" key="9">
    <source>
        <dbReference type="ARBA" id="ARBA00023027"/>
    </source>
</evidence>
<keyword evidence="6 13" id="KW-0227">DNA damage</keyword>
<dbReference type="SUPFAM" id="SSF56091">
    <property type="entry name" value="DNA ligase/mRNA capping enzyme, catalytic domain"/>
    <property type="match status" value="1"/>
</dbReference>
<dbReference type="InterPro" id="IPR018239">
    <property type="entry name" value="DNA_ligase_AS"/>
</dbReference>
<dbReference type="InterPro" id="IPR004150">
    <property type="entry name" value="NAD_DNA_ligase_OB"/>
</dbReference>
<keyword evidence="3 13" id="KW-0436">Ligase</keyword>
<dbReference type="GO" id="GO:0005829">
    <property type="term" value="C:cytosol"/>
    <property type="evidence" value="ECO:0007669"/>
    <property type="project" value="TreeGrafter"/>
</dbReference>
<evidence type="ECO:0000256" key="8">
    <source>
        <dbReference type="ARBA" id="ARBA00022842"/>
    </source>
</evidence>
<dbReference type="Gene3D" id="3.40.50.10190">
    <property type="entry name" value="BRCT domain"/>
    <property type="match status" value="1"/>
</dbReference>
<evidence type="ECO:0000256" key="11">
    <source>
        <dbReference type="ARBA" id="ARBA00034005"/>
    </source>
</evidence>
<dbReference type="Pfam" id="PF03119">
    <property type="entry name" value="DNA_ligase_ZBD"/>
    <property type="match status" value="1"/>
</dbReference>
<keyword evidence="13" id="KW-0464">Manganese</keyword>
<dbReference type="Pfam" id="PF00533">
    <property type="entry name" value="BRCT"/>
    <property type="match status" value="1"/>
</dbReference>
<evidence type="ECO:0000313" key="16">
    <source>
        <dbReference type="EMBL" id="WTW61290.1"/>
    </source>
</evidence>
<dbReference type="PANTHER" id="PTHR23389">
    <property type="entry name" value="CHROMOSOME TRANSMISSION FIDELITY FACTOR 18"/>
    <property type="match status" value="1"/>
</dbReference>
<evidence type="ECO:0000259" key="15">
    <source>
        <dbReference type="PROSITE" id="PS50172"/>
    </source>
</evidence>
<evidence type="ECO:0000256" key="4">
    <source>
        <dbReference type="ARBA" id="ARBA00022705"/>
    </source>
</evidence>
<feature type="binding site" evidence="13">
    <location>
        <position position="416"/>
    </location>
    <ligand>
        <name>Zn(2+)</name>
        <dbReference type="ChEBI" id="CHEBI:29105"/>
    </ligand>
</feature>
<evidence type="ECO:0000256" key="13">
    <source>
        <dbReference type="HAMAP-Rule" id="MF_01588"/>
    </source>
</evidence>
<dbReference type="NCBIfam" id="NF005932">
    <property type="entry name" value="PRK07956.1"/>
    <property type="match status" value="1"/>
</dbReference>
<feature type="binding site" evidence="13">
    <location>
        <position position="435"/>
    </location>
    <ligand>
        <name>Zn(2+)</name>
        <dbReference type="ChEBI" id="CHEBI:29105"/>
    </ligand>
</feature>
<keyword evidence="10 13" id="KW-0234">DNA repair</keyword>
<evidence type="ECO:0000256" key="1">
    <source>
        <dbReference type="ARBA" id="ARBA00012722"/>
    </source>
</evidence>
<dbReference type="NCBIfam" id="TIGR00575">
    <property type="entry name" value="dnlj"/>
    <property type="match status" value="1"/>
</dbReference>
<keyword evidence="7 13" id="KW-0862">Zinc</keyword>
<feature type="binding site" evidence="13">
    <location>
        <position position="121"/>
    </location>
    <ligand>
        <name>NAD(+)</name>
        <dbReference type="ChEBI" id="CHEBI:57540"/>
    </ligand>
</feature>
<dbReference type="FunFam" id="3.30.470.30:FF:000001">
    <property type="entry name" value="DNA ligase"/>
    <property type="match status" value="1"/>
</dbReference>
<feature type="binding site" evidence="13">
    <location>
        <position position="144"/>
    </location>
    <ligand>
        <name>NAD(+)</name>
        <dbReference type="ChEBI" id="CHEBI:57540"/>
    </ligand>
</feature>
<dbReference type="HAMAP" id="MF_01588">
    <property type="entry name" value="DNA_ligase_A"/>
    <property type="match status" value="1"/>
</dbReference>
<dbReference type="Pfam" id="PF01653">
    <property type="entry name" value="DNA_ligase_aden"/>
    <property type="match status" value="1"/>
</dbReference>
<dbReference type="FunFam" id="3.40.50.10190:FF:000054">
    <property type="entry name" value="DNA ligase"/>
    <property type="match status" value="1"/>
</dbReference>
<feature type="binding site" evidence="13">
    <location>
        <begin position="41"/>
        <end position="45"/>
    </location>
    <ligand>
        <name>NAD(+)</name>
        <dbReference type="ChEBI" id="CHEBI:57540"/>
    </ligand>
</feature>
<protein>
    <recommendedName>
        <fullName evidence="2 13">DNA ligase</fullName>
        <ecNumber evidence="1 13">6.5.1.2</ecNumber>
    </recommendedName>
    <alternativeName>
        <fullName evidence="13">Polydeoxyribonucleotide synthase [NAD(+)]</fullName>
    </alternativeName>
</protein>
<comment type="function">
    <text evidence="13">DNA ligase that catalyzes the formation of phosphodiester linkages between 5'-phosphoryl and 3'-hydroxyl groups in double-stranded DNA using NAD as a coenzyme and as the energy source for the reaction. It is essential for DNA replication and repair of damaged DNA.</text>
</comment>
<dbReference type="Gene3D" id="1.10.150.20">
    <property type="entry name" value="5' to 3' exonuclease, C-terminal subdomain"/>
    <property type="match status" value="2"/>
</dbReference>
<comment type="similarity">
    <text evidence="12 13">Belongs to the NAD-dependent DNA ligase family. LigA subfamily.</text>
</comment>
<dbReference type="InterPro" id="IPR001357">
    <property type="entry name" value="BRCT_dom"/>
</dbReference>
<evidence type="ECO:0000256" key="2">
    <source>
        <dbReference type="ARBA" id="ARBA00013308"/>
    </source>
</evidence>
<dbReference type="GO" id="GO:0003911">
    <property type="term" value="F:DNA ligase (NAD+) activity"/>
    <property type="evidence" value="ECO:0007669"/>
    <property type="project" value="UniProtKB-UniRule"/>
</dbReference>